<protein>
    <recommendedName>
        <fullName evidence="2">Methyltransferase type 11 domain-containing protein</fullName>
    </recommendedName>
</protein>
<dbReference type="AlphaFoldDB" id="X1B1K2"/>
<name>X1B1K2_9ZZZZ</name>
<dbReference type="Pfam" id="PF13489">
    <property type="entry name" value="Methyltransf_23"/>
    <property type="match status" value="1"/>
</dbReference>
<evidence type="ECO:0000313" key="1">
    <source>
        <dbReference type="EMBL" id="GAG78138.1"/>
    </source>
</evidence>
<accession>X1B1K2</accession>
<dbReference type="InterPro" id="IPR029063">
    <property type="entry name" value="SAM-dependent_MTases_sf"/>
</dbReference>
<sequence length="204" mass="23226">MTEQTPDVQSKFNKDYFSSGPYSGVSFNRYSQYWWSNRYYAMLVRKYGPQSGKILELGCGLGHLLGWLVDQFEVYGADINQWALSQASRNIPLGKFVLLAAENLHAFPDETFQVVIAKHLVEHLPKPDMAISEISRVLTPGGLLLLVTPNTDSMARAVKKEDWIGYQDPTHISLWSPSKWLAQLRSSHLKPRKVFSDGFWDAPY</sequence>
<dbReference type="PANTHER" id="PTHR43861">
    <property type="entry name" value="TRANS-ACONITATE 2-METHYLTRANSFERASE-RELATED"/>
    <property type="match status" value="1"/>
</dbReference>
<evidence type="ECO:0008006" key="2">
    <source>
        <dbReference type="Google" id="ProtNLM"/>
    </source>
</evidence>
<reference evidence="1" key="1">
    <citation type="journal article" date="2014" name="Front. Microbiol.">
        <title>High frequency of phylogenetically diverse reductive dehalogenase-homologous genes in deep subseafloor sedimentary metagenomes.</title>
        <authorList>
            <person name="Kawai M."/>
            <person name="Futagami T."/>
            <person name="Toyoda A."/>
            <person name="Takaki Y."/>
            <person name="Nishi S."/>
            <person name="Hori S."/>
            <person name="Arai W."/>
            <person name="Tsubouchi T."/>
            <person name="Morono Y."/>
            <person name="Uchiyama I."/>
            <person name="Ito T."/>
            <person name="Fujiyama A."/>
            <person name="Inagaki F."/>
            <person name="Takami H."/>
        </authorList>
    </citation>
    <scope>NUCLEOTIDE SEQUENCE</scope>
    <source>
        <strain evidence="1">Expedition CK06-06</strain>
    </source>
</reference>
<dbReference type="EMBL" id="BART01017472">
    <property type="protein sequence ID" value="GAG78138.1"/>
    <property type="molecule type" value="Genomic_DNA"/>
</dbReference>
<dbReference type="Gene3D" id="3.40.50.150">
    <property type="entry name" value="Vaccinia Virus protein VP39"/>
    <property type="match status" value="1"/>
</dbReference>
<comment type="caution">
    <text evidence="1">The sequence shown here is derived from an EMBL/GenBank/DDBJ whole genome shotgun (WGS) entry which is preliminary data.</text>
</comment>
<dbReference type="SUPFAM" id="SSF53335">
    <property type="entry name" value="S-adenosyl-L-methionine-dependent methyltransferases"/>
    <property type="match status" value="1"/>
</dbReference>
<proteinExistence type="predicted"/>
<organism evidence="1">
    <name type="scientific">marine sediment metagenome</name>
    <dbReference type="NCBI Taxonomy" id="412755"/>
    <lineage>
        <taxon>unclassified sequences</taxon>
        <taxon>metagenomes</taxon>
        <taxon>ecological metagenomes</taxon>
    </lineage>
</organism>
<feature type="non-terminal residue" evidence="1">
    <location>
        <position position="204"/>
    </location>
</feature>
<gene>
    <name evidence="1" type="ORF">S01H4_33249</name>
</gene>